<evidence type="ECO:0000313" key="3">
    <source>
        <dbReference type="Proteomes" id="UP000323917"/>
    </source>
</evidence>
<dbReference type="RefSeq" id="WP_261343803.1">
    <property type="nucleotide sequence ID" value="NZ_CP042913.1"/>
</dbReference>
<dbReference type="KEGG" id="bgok:Pr1d_47330"/>
<keyword evidence="1" id="KW-0732">Signal</keyword>
<evidence type="ECO:0000313" key="2">
    <source>
        <dbReference type="EMBL" id="QEG37390.1"/>
    </source>
</evidence>
<dbReference type="Proteomes" id="UP000323917">
    <property type="component" value="Chromosome"/>
</dbReference>
<keyword evidence="3" id="KW-1185">Reference proteome</keyword>
<gene>
    <name evidence="2" type="ORF">Pr1d_47330</name>
</gene>
<feature type="signal peptide" evidence="1">
    <location>
        <begin position="1"/>
        <end position="20"/>
    </location>
</feature>
<accession>A0A5B9QIG9</accession>
<dbReference type="AlphaFoldDB" id="A0A5B9QIG9"/>
<dbReference type="EMBL" id="CP042913">
    <property type="protein sequence ID" value="QEG37390.1"/>
    <property type="molecule type" value="Genomic_DNA"/>
</dbReference>
<name>A0A5B9QIG9_9BACT</name>
<organism evidence="2 3">
    <name type="scientific">Bythopirellula goksoeyrii</name>
    <dbReference type="NCBI Taxonomy" id="1400387"/>
    <lineage>
        <taxon>Bacteria</taxon>
        <taxon>Pseudomonadati</taxon>
        <taxon>Planctomycetota</taxon>
        <taxon>Planctomycetia</taxon>
        <taxon>Pirellulales</taxon>
        <taxon>Lacipirellulaceae</taxon>
        <taxon>Bythopirellula</taxon>
    </lineage>
</organism>
<evidence type="ECO:0000256" key="1">
    <source>
        <dbReference type="SAM" id="SignalP"/>
    </source>
</evidence>
<sequence precursor="true">MKQFSILSAIALFIVPSAMAEKLYVRQDTSTDTIDNYFLDRMTG</sequence>
<protein>
    <submittedName>
        <fullName evidence="2">Uncharacterized protein</fullName>
    </submittedName>
</protein>
<feature type="chain" id="PRO_5023135781" evidence="1">
    <location>
        <begin position="21"/>
        <end position="44"/>
    </location>
</feature>
<proteinExistence type="predicted"/>
<reference evidence="2 3" key="1">
    <citation type="submission" date="2019-08" db="EMBL/GenBank/DDBJ databases">
        <title>Deep-cultivation of Planctomycetes and their phenomic and genomic characterization uncovers novel biology.</title>
        <authorList>
            <person name="Wiegand S."/>
            <person name="Jogler M."/>
            <person name="Boedeker C."/>
            <person name="Pinto D."/>
            <person name="Vollmers J."/>
            <person name="Rivas-Marin E."/>
            <person name="Kohn T."/>
            <person name="Peeters S.H."/>
            <person name="Heuer A."/>
            <person name="Rast P."/>
            <person name="Oberbeckmann S."/>
            <person name="Bunk B."/>
            <person name="Jeske O."/>
            <person name="Meyerdierks A."/>
            <person name="Storesund J.E."/>
            <person name="Kallscheuer N."/>
            <person name="Luecker S."/>
            <person name="Lage O.M."/>
            <person name="Pohl T."/>
            <person name="Merkel B.J."/>
            <person name="Hornburger P."/>
            <person name="Mueller R.-W."/>
            <person name="Bruemmer F."/>
            <person name="Labrenz M."/>
            <person name="Spormann A.M."/>
            <person name="Op den Camp H."/>
            <person name="Overmann J."/>
            <person name="Amann R."/>
            <person name="Jetten M.S.M."/>
            <person name="Mascher T."/>
            <person name="Medema M.H."/>
            <person name="Devos D.P."/>
            <person name="Kaster A.-K."/>
            <person name="Ovreas L."/>
            <person name="Rohde M."/>
            <person name="Galperin M.Y."/>
            <person name="Jogler C."/>
        </authorList>
    </citation>
    <scope>NUCLEOTIDE SEQUENCE [LARGE SCALE GENOMIC DNA]</scope>
    <source>
        <strain evidence="2 3">Pr1d</strain>
    </source>
</reference>